<dbReference type="Proteomes" id="UP000626697">
    <property type="component" value="Unassembled WGS sequence"/>
</dbReference>
<protein>
    <submittedName>
        <fullName evidence="1">Uncharacterized protein</fullName>
    </submittedName>
</protein>
<comment type="caution">
    <text evidence="1">The sequence shown here is derived from an EMBL/GenBank/DDBJ whole genome shotgun (WGS) entry which is preliminary data.</text>
</comment>
<evidence type="ECO:0000313" key="2">
    <source>
        <dbReference type="Proteomes" id="UP000626697"/>
    </source>
</evidence>
<proteinExistence type="predicted"/>
<reference evidence="1 2" key="1">
    <citation type="submission" date="2020-08" db="EMBL/GenBank/DDBJ databases">
        <title>Genomic Encyclopedia of Type Strains, Phase IV (KMG-IV): sequencing the most valuable type-strain genomes for metagenomic binning, comparative biology and taxonomic classification.</title>
        <authorList>
            <person name="Goeker M."/>
        </authorList>
    </citation>
    <scope>NUCLEOTIDE SEQUENCE [LARGE SCALE GENOMIC DNA]</scope>
    <source>
        <strain evidence="1 2">DSM 105481</strain>
    </source>
</reference>
<sequence length="76" mass="9158">MAVEYAAIREKVESMEEYTREIASSVGELMKKYEEEKRLFKEKLDLAVDYIQKQEEIPKKKRKRTFGNRLNSKVLW</sequence>
<dbReference type="EMBL" id="JACJHX010000004">
    <property type="protein sequence ID" value="MBA9026500.1"/>
    <property type="molecule type" value="Genomic_DNA"/>
</dbReference>
<gene>
    <name evidence="1" type="ORF">HNP81_001785</name>
</gene>
<keyword evidence="2" id="KW-1185">Reference proteome</keyword>
<name>A0ABR6CNB1_9BACI</name>
<evidence type="ECO:0000313" key="1">
    <source>
        <dbReference type="EMBL" id="MBA9026500.1"/>
    </source>
</evidence>
<dbReference type="RefSeq" id="WP_182502332.1">
    <property type="nucleotide sequence ID" value="NZ_JACJHX010000004.1"/>
</dbReference>
<accession>A0ABR6CNB1</accession>
<organism evidence="1 2">
    <name type="scientific">Peribacillus huizhouensis</name>
    <dbReference type="NCBI Taxonomy" id="1501239"/>
    <lineage>
        <taxon>Bacteria</taxon>
        <taxon>Bacillati</taxon>
        <taxon>Bacillota</taxon>
        <taxon>Bacilli</taxon>
        <taxon>Bacillales</taxon>
        <taxon>Bacillaceae</taxon>
        <taxon>Peribacillus</taxon>
    </lineage>
</organism>